<evidence type="ECO:0000313" key="1">
    <source>
        <dbReference type="EMBL" id="OIK27153.1"/>
    </source>
</evidence>
<comment type="caution">
    <text evidence="1">The sequence shown here is derived from an EMBL/GenBank/DDBJ whole genome shotgun (WGS) entry which is preliminary data.</text>
</comment>
<evidence type="ECO:0000313" key="2">
    <source>
        <dbReference type="Proteomes" id="UP000034838"/>
    </source>
</evidence>
<sequence length="66" mass="6687">MTGYEQVHSVAAARVELNLPETGVCDGAELFDEADTTQSGSCCSAPAAPQLIALGATALESSRSST</sequence>
<proteinExistence type="predicted"/>
<dbReference type="AlphaFoldDB" id="A0A1J4Q2C2"/>
<keyword evidence="2" id="KW-1185">Reference proteome</keyword>
<gene>
    <name evidence="1" type="ORF">VT52_013355</name>
</gene>
<reference evidence="1" key="1">
    <citation type="submission" date="2016-10" db="EMBL/GenBank/DDBJ databases">
        <title>Genome sequence of Streptomyces malaysiense MUSC 136.</title>
        <authorList>
            <person name="Lee L.-H."/>
            <person name="Ser H.-L."/>
        </authorList>
    </citation>
    <scope>NUCLEOTIDE SEQUENCE [LARGE SCALE GENOMIC DNA]</scope>
    <source>
        <strain evidence="1">MUSC 136</strain>
    </source>
</reference>
<dbReference type="Proteomes" id="UP000034838">
    <property type="component" value="Unassembled WGS sequence"/>
</dbReference>
<organism evidence="1 2">
    <name type="scientific">Streptomyces malaysiense</name>
    <dbReference type="NCBI Taxonomy" id="1428626"/>
    <lineage>
        <taxon>Bacteria</taxon>
        <taxon>Bacillati</taxon>
        <taxon>Actinomycetota</taxon>
        <taxon>Actinomycetes</taxon>
        <taxon>Kitasatosporales</taxon>
        <taxon>Streptomycetaceae</taxon>
        <taxon>Streptomyces</taxon>
    </lineage>
</organism>
<protein>
    <submittedName>
        <fullName evidence="1">Uncharacterized protein</fullName>
    </submittedName>
</protein>
<accession>A0A1J4Q2C2</accession>
<dbReference type="EMBL" id="LBDA02000029">
    <property type="protein sequence ID" value="OIK27153.1"/>
    <property type="molecule type" value="Genomic_DNA"/>
</dbReference>
<name>A0A1J4Q2C2_9ACTN</name>